<gene>
    <name evidence="4" type="ORF">CVT24_000982</name>
</gene>
<dbReference type="STRING" id="181874.A0A409YCH8"/>
<feature type="signal peptide" evidence="2">
    <location>
        <begin position="1"/>
        <end position="20"/>
    </location>
</feature>
<protein>
    <recommendedName>
        <fullName evidence="3">Protein CPL1-like domain-containing protein</fullName>
    </recommendedName>
</protein>
<evidence type="ECO:0000259" key="3">
    <source>
        <dbReference type="Pfam" id="PF21671"/>
    </source>
</evidence>
<dbReference type="Pfam" id="PF21671">
    <property type="entry name" value="CPL1-like"/>
    <property type="match status" value="1"/>
</dbReference>
<proteinExistence type="predicted"/>
<accession>A0A409YCH8</accession>
<evidence type="ECO:0000313" key="4">
    <source>
        <dbReference type="EMBL" id="PPR00694.1"/>
    </source>
</evidence>
<dbReference type="InterPro" id="IPR038955">
    <property type="entry name" value="PriA/CPL1_fungi"/>
</dbReference>
<evidence type="ECO:0000313" key="5">
    <source>
        <dbReference type="Proteomes" id="UP000284842"/>
    </source>
</evidence>
<dbReference type="OrthoDB" id="439917at2759"/>
<dbReference type="InterPro" id="IPR048661">
    <property type="entry name" value="CPL1-like"/>
</dbReference>
<evidence type="ECO:0000256" key="2">
    <source>
        <dbReference type="SAM" id="SignalP"/>
    </source>
</evidence>
<keyword evidence="5" id="KW-1185">Reference proteome</keyword>
<organism evidence="4 5">
    <name type="scientific">Panaeolus cyanescens</name>
    <dbReference type="NCBI Taxonomy" id="181874"/>
    <lineage>
        <taxon>Eukaryota</taxon>
        <taxon>Fungi</taxon>
        <taxon>Dikarya</taxon>
        <taxon>Basidiomycota</taxon>
        <taxon>Agaricomycotina</taxon>
        <taxon>Agaricomycetes</taxon>
        <taxon>Agaricomycetidae</taxon>
        <taxon>Agaricales</taxon>
        <taxon>Agaricineae</taxon>
        <taxon>Galeropsidaceae</taxon>
        <taxon>Panaeolus</taxon>
    </lineage>
</organism>
<dbReference type="PANTHER" id="PTHR35192:SF2">
    <property type="entry name" value="APPLE DOMAIN-CONTAINING PROTEIN"/>
    <property type="match status" value="1"/>
</dbReference>
<dbReference type="AlphaFoldDB" id="A0A409YCH8"/>
<dbReference type="PANTHER" id="PTHR35192">
    <property type="entry name" value="PROTEIN, PUTATIVE-RELATED"/>
    <property type="match status" value="1"/>
</dbReference>
<dbReference type="InParanoid" id="A0A409YCH8"/>
<name>A0A409YCH8_9AGAR</name>
<feature type="region of interest" description="Disordered" evidence="1">
    <location>
        <begin position="410"/>
        <end position="429"/>
    </location>
</feature>
<comment type="caution">
    <text evidence="4">The sequence shown here is derived from an EMBL/GenBank/DDBJ whole genome shotgun (WGS) entry which is preliminary data.</text>
</comment>
<feature type="domain" description="Protein CPL1-like" evidence="3">
    <location>
        <begin position="135"/>
        <end position="203"/>
    </location>
</feature>
<sequence>MRIALLFTFFLCLWPSFVTATHHFARRDHKAHSHPSLTSRQHRIRRDLLDVCINVNVNLLADASKLLGLGSVLGPLGLGSDIQLCLCLKGCGSATPRLVAHSSARPVVNLAQARQICKPHESVCGIPGREDTLQFECLDTNSTTTSCGGCVTPHPFINTGVAHAQGVDCTAISHAQHVGCVDRHCVVHSCQFGWIPNTSGTGCTPDTASSLKPQRARRYSRLQVNKRDAPPCAGSPINPDLQSQLAVLVDLVIDLQGLGSLLGGLIGSPALASDPAPSSNPSTSPPSVTVPSVLGPNLVPAIIQTTGNILSAPTVSSLLASVGDLLNLGQTAQGLLTGCGCLTNVLGLIEQILQSLSSIQNFCASNPVVLPAGSPSTSVVSHVPTPSVTYAPLNPPLPISSSHSGLNSISATSTVAGEPPSNPSSSVNGDGDVPIVVGLTHLGLGPASVTVDGLGNGVDIPVNNLLNGLGIGPLDARSDSSGPSASASTVLDANINLDLSSLLQNIVGLVHNLLSSLGGGVLSSTSLDPSLVSNATDAVGNVLSSTSLPSLTASANGLVVLTGELLHGIDACGCGSELGPAQEYILALLEAALQLQNWCISNPTTSIPLTPSPLHPSVTPVPHVSSTTDAVPHTPTHSGSSFSVVHHSSVATLSLTSVAPSNPSATCTASPSNGDIPIIVGLDHLLSGLGLAGSSGVVTVNGLGPVSGTVNNLLDGLGIGPHGVRWSDEGKKRSGSFLRRRTPLDLNTTVAAHSDLLAEVNLLVDLVLGLNAVGADLPSKPDPISVSSPPSSNLPGIDIGIVDGVVSAALQLLSSTTVAQLFNATDSLASTCVGYLQSLDACSCVSEMHIQSVYDYLVRIVEASLALQNLCHALSEAPPVSENPANTAPTPSPSTPTQGIIAGLTKLLHGLGLPVNAVAEVDGLLGGGLDTPVDNLLDGVGIGPNGVRRRSLS</sequence>
<reference evidence="4 5" key="1">
    <citation type="journal article" date="2018" name="Evol. Lett.">
        <title>Horizontal gene cluster transfer increased hallucinogenic mushroom diversity.</title>
        <authorList>
            <person name="Reynolds H.T."/>
            <person name="Vijayakumar V."/>
            <person name="Gluck-Thaler E."/>
            <person name="Korotkin H.B."/>
            <person name="Matheny P.B."/>
            <person name="Slot J.C."/>
        </authorList>
    </citation>
    <scope>NUCLEOTIDE SEQUENCE [LARGE SCALE GENOMIC DNA]</scope>
    <source>
        <strain evidence="4 5">2629</strain>
    </source>
</reference>
<dbReference type="Proteomes" id="UP000284842">
    <property type="component" value="Unassembled WGS sequence"/>
</dbReference>
<feature type="chain" id="PRO_5019072734" description="Protein CPL1-like domain-containing protein" evidence="2">
    <location>
        <begin position="21"/>
        <end position="953"/>
    </location>
</feature>
<evidence type="ECO:0000256" key="1">
    <source>
        <dbReference type="SAM" id="MobiDB-lite"/>
    </source>
</evidence>
<dbReference type="EMBL" id="NHTK01001298">
    <property type="protein sequence ID" value="PPR00694.1"/>
    <property type="molecule type" value="Genomic_DNA"/>
</dbReference>
<keyword evidence="2" id="KW-0732">Signal</keyword>
<feature type="region of interest" description="Disordered" evidence="1">
    <location>
        <begin position="618"/>
        <end position="639"/>
    </location>
</feature>